<evidence type="ECO:0000313" key="2">
    <source>
        <dbReference type="EMBL" id="CAB4128660.1"/>
    </source>
</evidence>
<reference evidence="2" key="1">
    <citation type="submission" date="2020-04" db="EMBL/GenBank/DDBJ databases">
        <authorList>
            <person name="Chiriac C."/>
            <person name="Salcher M."/>
            <person name="Ghai R."/>
            <person name="Kavagutti S V."/>
        </authorList>
    </citation>
    <scope>NUCLEOTIDE SEQUENCE</scope>
</reference>
<organism evidence="2">
    <name type="scientific">uncultured Caudovirales phage</name>
    <dbReference type="NCBI Taxonomy" id="2100421"/>
    <lineage>
        <taxon>Viruses</taxon>
        <taxon>Duplodnaviria</taxon>
        <taxon>Heunggongvirae</taxon>
        <taxon>Uroviricota</taxon>
        <taxon>Caudoviricetes</taxon>
        <taxon>Peduoviridae</taxon>
        <taxon>Maltschvirus</taxon>
        <taxon>Maltschvirus maltsch</taxon>
    </lineage>
</organism>
<dbReference type="EMBL" id="LR798275">
    <property type="protein sequence ID" value="CAB5219309.1"/>
    <property type="molecule type" value="Genomic_DNA"/>
</dbReference>
<protein>
    <submittedName>
        <fullName evidence="2">Uncharacterized protein</fullName>
    </submittedName>
</protein>
<name>A0A6J5L7G3_9CAUD</name>
<feature type="compositionally biased region" description="Polar residues" evidence="1">
    <location>
        <begin position="25"/>
        <end position="43"/>
    </location>
</feature>
<accession>A0A6J5L7G3</accession>
<gene>
    <name evidence="2" type="ORF">UFOVP113_66</name>
    <name evidence="3" type="ORF">UFOVP225_53</name>
</gene>
<evidence type="ECO:0000256" key="1">
    <source>
        <dbReference type="SAM" id="MobiDB-lite"/>
    </source>
</evidence>
<feature type="region of interest" description="Disordered" evidence="1">
    <location>
        <begin position="1"/>
        <end position="43"/>
    </location>
</feature>
<dbReference type="EMBL" id="LR796231">
    <property type="protein sequence ID" value="CAB4128660.1"/>
    <property type="molecule type" value="Genomic_DNA"/>
</dbReference>
<evidence type="ECO:0000313" key="3">
    <source>
        <dbReference type="EMBL" id="CAB5219309.1"/>
    </source>
</evidence>
<sequence length="43" mass="4114">MFPSSTQTPGAAGESSKPTEAPAANTGSAPAIPSTSTTGTEGY</sequence>
<proteinExistence type="predicted"/>